<feature type="chain" id="PRO_5038709735" evidence="2">
    <location>
        <begin position="27"/>
        <end position="104"/>
    </location>
</feature>
<dbReference type="EMBL" id="SFCC01000007">
    <property type="protein sequence ID" value="RZQ63244.1"/>
    <property type="molecule type" value="Genomic_DNA"/>
</dbReference>
<evidence type="ECO:0000313" key="3">
    <source>
        <dbReference type="EMBL" id="RZQ63244.1"/>
    </source>
</evidence>
<gene>
    <name evidence="3" type="ORF">EWH70_16390</name>
</gene>
<keyword evidence="1" id="KW-0812">Transmembrane</keyword>
<evidence type="ECO:0000313" key="4">
    <source>
        <dbReference type="Proteomes" id="UP000292003"/>
    </source>
</evidence>
<accession>A0A4Q7JAL7</accession>
<dbReference type="Proteomes" id="UP000292003">
    <property type="component" value="Unassembled WGS sequence"/>
</dbReference>
<feature type="signal peptide" evidence="2">
    <location>
        <begin position="1"/>
        <end position="26"/>
    </location>
</feature>
<protein>
    <submittedName>
        <fullName evidence="3">Uncharacterized protein</fullName>
    </submittedName>
</protein>
<dbReference type="OrthoDB" id="4325858at2"/>
<proteinExistence type="predicted"/>
<organism evidence="3 4">
    <name type="scientific">Amycolatopsis suaedae</name>
    <dbReference type="NCBI Taxonomy" id="2510978"/>
    <lineage>
        <taxon>Bacteria</taxon>
        <taxon>Bacillati</taxon>
        <taxon>Actinomycetota</taxon>
        <taxon>Actinomycetes</taxon>
        <taxon>Pseudonocardiales</taxon>
        <taxon>Pseudonocardiaceae</taxon>
        <taxon>Amycolatopsis</taxon>
    </lineage>
</organism>
<keyword evidence="1" id="KW-1133">Transmembrane helix</keyword>
<dbReference type="AlphaFoldDB" id="A0A4Q7JAL7"/>
<keyword evidence="4" id="KW-1185">Reference proteome</keyword>
<sequence>MPTHRKLFFVAAALLVLGIASFLLQPGGPDTECATPGGPTSGFYDQEKGCPVSSESMREVADYNSSPKIFRIAGVVLVVAGAGVGIAGLVSMSRSGRKSGDTVR</sequence>
<dbReference type="RefSeq" id="WP_130476248.1">
    <property type="nucleotide sequence ID" value="NZ_SFCC01000007.1"/>
</dbReference>
<keyword evidence="2" id="KW-0732">Signal</keyword>
<comment type="caution">
    <text evidence="3">The sequence shown here is derived from an EMBL/GenBank/DDBJ whole genome shotgun (WGS) entry which is preliminary data.</text>
</comment>
<evidence type="ECO:0000256" key="2">
    <source>
        <dbReference type="SAM" id="SignalP"/>
    </source>
</evidence>
<name>A0A4Q7JAL7_9PSEU</name>
<reference evidence="3 4" key="1">
    <citation type="submission" date="2019-02" db="EMBL/GenBank/DDBJ databases">
        <title>Draft genome sequence of Amycolatopsis sp. 8-3EHSu isolated from roots of Suaeda maritima.</title>
        <authorList>
            <person name="Duangmal K."/>
            <person name="Chantavorakit T."/>
        </authorList>
    </citation>
    <scope>NUCLEOTIDE SEQUENCE [LARGE SCALE GENOMIC DNA]</scope>
    <source>
        <strain evidence="3 4">8-3EHSu</strain>
    </source>
</reference>
<keyword evidence="1" id="KW-0472">Membrane</keyword>
<feature type="transmembrane region" description="Helical" evidence="1">
    <location>
        <begin position="69"/>
        <end position="90"/>
    </location>
</feature>
<evidence type="ECO:0000256" key="1">
    <source>
        <dbReference type="SAM" id="Phobius"/>
    </source>
</evidence>